<protein>
    <submittedName>
        <fullName evidence="2">Uncharacterized protein</fullName>
    </submittedName>
</protein>
<keyword evidence="3" id="KW-1185">Reference proteome</keyword>
<reference evidence="2 3" key="1">
    <citation type="submission" date="2018-02" db="EMBL/GenBank/DDBJ databases">
        <title>The genomes of Aspergillus section Nigri reveals drivers in fungal speciation.</title>
        <authorList>
            <consortium name="DOE Joint Genome Institute"/>
            <person name="Vesth T.C."/>
            <person name="Nybo J."/>
            <person name="Theobald S."/>
            <person name="Brandl J."/>
            <person name="Frisvad J.C."/>
            <person name="Nielsen K.F."/>
            <person name="Lyhne E.K."/>
            <person name="Kogle M.E."/>
            <person name="Kuo A."/>
            <person name="Riley R."/>
            <person name="Clum A."/>
            <person name="Nolan M."/>
            <person name="Lipzen A."/>
            <person name="Salamov A."/>
            <person name="Henrissat B."/>
            <person name="Wiebenga A."/>
            <person name="De vries R.P."/>
            <person name="Grigoriev I.V."/>
            <person name="Mortensen U.H."/>
            <person name="Andersen M.R."/>
            <person name="Baker S.E."/>
        </authorList>
    </citation>
    <scope>NUCLEOTIDE SEQUENCE [LARGE SCALE GENOMIC DNA]</scope>
    <source>
        <strain evidence="2 3">CBS 707.79</strain>
    </source>
</reference>
<accession>A0A319DR73</accession>
<sequence>MAAAATGGDSDHCGPPHRLPFPRHHQRNPHPGMPDPRGIEDQKSRKSIGDPRTRVD</sequence>
<feature type="compositionally biased region" description="Basic and acidic residues" evidence="1">
    <location>
        <begin position="37"/>
        <end position="56"/>
    </location>
</feature>
<evidence type="ECO:0000313" key="2">
    <source>
        <dbReference type="EMBL" id="PYH99979.1"/>
    </source>
</evidence>
<gene>
    <name evidence="2" type="ORF">BO71DRAFT_86903</name>
</gene>
<dbReference type="VEuPathDB" id="FungiDB:BO71DRAFT_86903"/>
<organism evidence="2 3">
    <name type="scientific">Aspergillus ellipticus CBS 707.79</name>
    <dbReference type="NCBI Taxonomy" id="1448320"/>
    <lineage>
        <taxon>Eukaryota</taxon>
        <taxon>Fungi</taxon>
        <taxon>Dikarya</taxon>
        <taxon>Ascomycota</taxon>
        <taxon>Pezizomycotina</taxon>
        <taxon>Eurotiomycetes</taxon>
        <taxon>Eurotiomycetidae</taxon>
        <taxon>Eurotiales</taxon>
        <taxon>Aspergillaceae</taxon>
        <taxon>Aspergillus</taxon>
        <taxon>Aspergillus subgen. Circumdati</taxon>
    </lineage>
</organism>
<dbReference type="Proteomes" id="UP000247810">
    <property type="component" value="Unassembled WGS sequence"/>
</dbReference>
<dbReference type="EMBL" id="KZ825798">
    <property type="protein sequence ID" value="PYH99979.1"/>
    <property type="molecule type" value="Genomic_DNA"/>
</dbReference>
<proteinExistence type="predicted"/>
<evidence type="ECO:0000256" key="1">
    <source>
        <dbReference type="SAM" id="MobiDB-lite"/>
    </source>
</evidence>
<evidence type="ECO:0000313" key="3">
    <source>
        <dbReference type="Proteomes" id="UP000247810"/>
    </source>
</evidence>
<dbReference type="AlphaFoldDB" id="A0A319DR73"/>
<name>A0A319DR73_9EURO</name>
<feature type="region of interest" description="Disordered" evidence="1">
    <location>
        <begin position="1"/>
        <end position="56"/>
    </location>
</feature>